<keyword evidence="8" id="KW-1185">Reference proteome</keyword>
<gene>
    <name evidence="7" type="ORF">ACHAWU_006404</name>
</gene>
<dbReference type="InterPro" id="IPR044665">
    <property type="entry name" value="E_coli_cyclophilin_A-like"/>
</dbReference>
<evidence type="ECO:0000256" key="4">
    <source>
        <dbReference type="SAM" id="MobiDB-lite"/>
    </source>
</evidence>
<dbReference type="EC" id="5.2.1.8" evidence="1"/>
<dbReference type="InterPro" id="IPR002130">
    <property type="entry name" value="Cyclophilin-type_PPIase_dom"/>
</dbReference>
<feature type="compositionally biased region" description="Low complexity" evidence="4">
    <location>
        <begin position="157"/>
        <end position="171"/>
    </location>
</feature>
<feature type="compositionally biased region" description="Basic and acidic residues" evidence="4">
    <location>
        <begin position="145"/>
        <end position="156"/>
    </location>
</feature>
<feature type="compositionally biased region" description="Low complexity" evidence="4">
    <location>
        <begin position="564"/>
        <end position="594"/>
    </location>
</feature>
<accession>A0ABD3M558</accession>
<dbReference type="Gene3D" id="2.40.100.10">
    <property type="entry name" value="Cyclophilin-like"/>
    <property type="match status" value="1"/>
</dbReference>
<evidence type="ECO:0000313" key="8">
    <source>
        <dbReference type="Proteomes" id="UP001530293"/>
    </source>
</evidence>
<evidence type="ECO:0000256" key="3">
    <source>
        <dbReference type="ARBA" id="ARBA00023235"/>
    </source>
</evidence>
<evidence type="ECO:0000256" key="5">
    <source>
        <dbReference type="SAM" id="SignalP"/>
    </source>
</evidence>
<evidence type="ECO:0000313" key="7">
    <source>
        <dbReference type="EMBL" id="KAL3758762.1"/>
    </source>
</evidence>
<dbReference type="GO" id="GO:0003755">
    <property type="term" value="F:peptidyl-prolyl cis-trans isomerase activity"/>
    <property type="evidence" value="ECO:0007669"/>
    <property type="project" value="UniProtKB-KW"/>
</dbReference>
<proteinExistence type="predicted"/>
<keyword evidence="2" id="KW-0697">Rotamase</keyword>
<dbReference type="EMBL" id="JALLBG020000223">
    <property type="protein sequence ID" value="KAL3758762.1"/>
    <property type="molecule type" value="Genomic_DNA"/>
</dbReference>
<feature type="region of interest" description="Disordered" evidence="4">
    <location>
        <begin position="137"/>
        <end position="171"/>
    </location>
</feature>
<protein>
    <recommendedName>
        <fullName evidence="1">peptidylprolyl isomerase</fullName>
        <ecNumber evidence="1">5.2.1.8</ecNumber>
    </recommendedName>
</protein>
<dbReference type="Pfam" id="PF00160">
    <property type="entry name" value="Pro_isomerase"/>
    <property type="match status" value="1"/>
</dbReference>
<feature type="region of interest" description="Disordered" evidence="4">
    <location>
        <begin position="561"/>
        <end position="594"/>
    </location>
</feature>
<evidence type="ECO:0000256" key="1">
    <source>
        <dbReference type="ARBA" id="ARBA00013194"/>
    </source>
</evidence>
<evidence type="ECO:0000256" key="2">
    <source>
        <dbReference type="ARBA" id="ARBA00023110"/>
    </source>
</evidence>
<feature type="region of interest" description="Disordered" evidence="4">
    <location>
        <begin position="289"/>
        <end position="316"/>
    </location>
</feature>
<comment type="caution">
    <text evidence="7">The sequence shown here is derived from an EMBL/GenBank/DDBJ whole genome shotgun (WGS) entry which is preliminary data.</text>
</comment>
<feature type="compositionally biased region" description="Low complexity" evidence="4">
    <location>
        <begin position="296"/>
        <end position="306"/>
    </location>
</feature>
<dbReference type="Proteomes" id="UP001530293">
    <property type="component" value="Unassembled WGS sequence"/>
</dbReference>
<keyword evidence="5" id="KW-0732">Signal</keyword>
<dbReference type="SUPFAM" id="SSF50891">
    <property type="entry name" value="Cyclophilin-like"/>
    <property type="match status" value="1"/>
</dbReference>
<dbReference type="PANTHER" id="PTHR43246">
    <property type="entry name" value="PEPTIDYL-PROLYL CIS-TRANS ISOMERASE CYP38, CHLOROPLASTIC"/>
    <property type="match status" value="1"/>
</dbReference>
<keyword evidence="3" id="KW-0413">Isomerase</keyword>
<name>A0ABD3M558_9STRA</name>
<reference evidence="7 8" key="1">
    <citation type="submission" date="2024-10" db="EMBL/GenBank/DDBJ databases">
        <title>Updated reference genomes for cyclostephanoid diatoms.</title>
        <authorList>
            <person name="Roberts W.R."/>
            <person name="Alverson A.J."/>
        </authorList>
    </citation>
    <scope>NUCLEOTIDE SEQUENCE [LARGE SCALE GENOMIC DNA]</scope>
    <source>
        <strain evidence="7 8">AJA232-27</strain>
    </source>
</reference>
<sequence>MSCAVGTTTWLLTILTLSLCSTATAAFVSIQSPPIRILKCRSRFTHYVNSSSSSRHDDDSHHEFECPMANIIESYTNNVIEPSIFPSVNTRRHFVLQQLLASTIFPTVTQAATTDTSLGDGYFSLRNNNNMPYAQRQRLISQQRQQERADRLRERSSSSSSSSSTSSSTSSSLARTKKWTPFANVKRWDCVETCLLEMLPVKNVVFRQLQELIEDLEVYPMGSSGWKQTLSDSIAVLSLLNSKRSSLEPVFNQDDDTELYIAKSSLGERNVETLRSILEEMIDIASGEERTRLGNSRRNSNNNNNNMDGGTDNIDPDAFSDAKRRALFALSELGELLVPSFPYAVPTRGKFGYLPRLLGRCTVTLSFERPSSSTSALGVNFSGNDKQLLGNVTIVADGYAAPITAGNFVDLSVRNFYTGLSVRAMRKRLGVVPIASDNVILNDLTELRDNLDELKDSALEFPETLKKDTAKGVSDRRGSRSEDMVDPITDSLYNENRMTMDVVLPILGSFQEGFYDPLTAKPRRIPLEVVTLDKTSPTKSTLTYSSSYASLDDEMADSGTTRYSGLASSSSSQRSFSSATSSSSSDSTTASASNSNLDPVLSFDIPGLVALNHPDRASNGGSSEFFSLLGRDISSKKSELLDGQYAPFGYIVSGSDIYQSLRPGDVIKATYVSEVGLLNLVKIRKNAFEGGEDVVIEEESDGES</sequence>
<dbReference type="InterPro" id="IPR029000">
    <property type="entry name" value="Cyclophilin-like_dom_sf"/>
</dbReference>
<feature type="chain" id="PRO_5044746703" description="peptidylprolyl isomerase" evidence="5">
    <location>
        <begin position="26"/>
        <end position="704"/>
    </location>
</feature>
<feature type="domain" description="PPIase cyclophilin-type" evidence="6">
    <location>
        <begin position="586"/>
        <end position="666"/>
    </location>
</feature>
<feature type="signal peptide" evidence="5">
    <location>
        <begin position="1"/>
        <end position="25"/>
    </location>
</feature>
<evidence type="ECO:0000259" key="6">
    <source>
        <dbReference type="Pfam" id="PF00160"/>
    </source>
</evidence>
<organism evidence="7 8">
    <name type="scientific">Discostella pseudostelligera</name>
    <dbReference type="NCBI Taxonomy" id="259834"/>
    <lineage>
        <taxon>Eukaryota</taxon>
        <taxon>Sar</taxon>
        <taxon>Stramenopiles</taxon>
        <taxon>Ochrophyta</taxon>
        <taxon>Bacillariophyta</taxon>
        <taxon>Coscinodiscophyceae</taxon>
        <taxon>Thalassiosirophycidae</taxon>
        <taxon>Stephanodiscales</taxon>
        <taxon>Stephanodiscaceae</taxon>
        <taxon>Discostella</taxon>
    </lineage>
</organism>
<dbReference type="AlphaFoldDB" id="A0ABD3M558"/>